<evidence type="ECO:0000313" key="2">
    <source>
        <dbReference type="Proteomes" id="UP000623967"/>
    </source>
</evidence>
<organism evidence="1 2">
    <name type="scientific">Neobacillus paridis</name>
    <dbReference type="NCBI Taxonomy" id="2803862"/>
    <lineage>
        <taxon>Bacteria</taxon>
        <taxon>Bacillati</taxon>
        <taxon>Bacillota</taxon>
        <taxon>Bacilli</taxon>
        <taxon>Bacillales</taxon>
        <taxon>Bacillaceae</taxon>
        <taxon>Neobacillus</taxon>
    </lineage>
</organism>
<dbReference type="EMBL" id="JAESWB010000025">
    <property type="protein sequence ID" value="MBL4951106.1"/>
    <property type="molecule type" value="Genomic_DNA"/>
</dbReference>
<accession>A0ABS1TIG2</accession>
<proteinExistence type="predicted"/>
<keyword evidence="2" id="KW-1185">Reference proteome</keyword>
<evidence type="ECO:0000313" key="1">
    <source>
        <dbReference type="EMBL" id="MBL4951106.1"/>
    </source>
</evidence>
<reference evidence="1 2" key="1">
    <citation type="submission" date="2021-01" db="EMBL/GenBank/DDBJ databases">
        <title>Genome public.</title>
        <authorList>
            <person name="Liu C."/>
            <person name="Sun Q."/>
        </authorList>
    </citation>
    <scope>NUCLEOTIDE SEQUENCE [LARGE SCALE GENOMIC DNA]</scope>
    <source>
        <strain evidence="1 2">YIM B02564</strain>
    </source>
</reference>
<evidence type="ECO:0008006" key="3">
    <source>
        <dbReference type="Google" id="ProtNLM"/>
    </source>
</evidence>
<name>A0ABS1TIG2_9BACI</name>
<protein>
    <recommendedName>
        <fullName evidence="3">SH3 domain-containing protein</fullName>
    </recommendedName>
</protein>
<dbReference type="RefSeq" id="WP_202652102.1">
    <property type="nucleotide sequence ID" value="NZ_JAESWB010000025.1"/>
</dbReference>
<sequence length="67" mass="8145">MKPKFIRIIKTTDPLNWWNHKDIIGKTFEVLEVSKYNYAKIEYWSGYYGWLPLEMCEINPHLKLVQL</sequence>
<gene>
    <name evidence="1" type="ORF">JK635_02475</name>
</gene>
<comment type="caution">
    <text evidence="1">The sequence shown here is derived from an EMBL/GenBank/DDBJ whole genome shotgun (WGS) entry which is preliminary data.</text>
</comment>
<dbReference type="Proteomes" id="UP000623967">
    <property type="component" value="Unassembled WGS sequence"/>
</dbReference>